<dbReference type="PRINTS" id="PR00436">
    <property type="entry name" value="INTERLEUKIN8"/>
</dbReference>
<dbReference type="EMBL" id="JH881560">
    <property type="protein sequence ID" value="ELR53575.1"/>
    <property type="molecule type" value="Genomic_DNA"/>
</dbReference>
<keyword evidence="6 9" id="KW-0732">Signal</keyword>
<comment type="similarity">
    <text evidence="2 9">Belongs to the intercrine beta (chemokine CC) family.</text>
</comment>
<dbReference type="PANTHER" id="PTHR12015:SF147">
    <property type="entry name" value="C-C MOTIF CHEMOKINE 13"/>
    <property type="match status" value="1"/>
</dbReference>
<feature type="domain" description="Chemokine interleukin-8-like" evidence="10">
    <location>
        <begin position="38"/>
        <end position="97"/>
    </location>
</feature>
<proteinExistence type="inferred from homology"/>
<sequence>LKLATSPLNMKVSAVLLCLLLTATLCSIQVLAQPASIPTICCFNMSKKKISIQRLQSYRKITSSKCPQKAVIFNTKQNKKICVDPQEKWVQNAMEYLNQKSQTLKS</sequence>
<dbReference type="CDD" id="cd00272">
    <property type="entry name" value="Chemokine_CC"/>
    <property type="match status" value="1"/>
</dbReference>
<dbReference type="InterPro" id="IPR039809">
    <property type="entry name" value="Chemokine_b/g/d"/>
</dbReference>
<dbReference type="GO" id="GO:0030335">
    <property type="term" value="P:positive regulation of cell migration"/>
    <property type="evidence" value="ECO:0007669"/>
    <property type="project" value="TreeGrafter"/>
</dbReference>
<keyword evidence="3 9" id="KW-0145">Chemotaxis</keyword>
<evidence type="ECO:0000256" key="2">
    <source>
        <dbReference type="ARBA" id="ARBA00010868"/>
    </source>
</evidence>
<dbReference type="PROSITE" id="PS00472">
    <property type="entry name" value="SMALL_CYTOKINES_CC"/>
    <property type="match status" value="1"/>
</dbReference>
<reference evidence="11 12" key="1">
    <citation type="journal article" date="2012" name="Nat. Genet.">
        <title>The yak genome and adaptation to life at high altitude.</title>
        <authorList>
            <person name="Qiu Q."/>
            <person name="Zhang G."/>
            <person name="Ma T."/>
            <person name="Qian W."/>
            <person name="Wang J."/>
            <person name="Ye Z."/>
            <person name="Cao C."/>
            <person name="Hu Q."/>
            <person name="Kim J."/>
            <person name="Larkin D.M."/>
            <person name="Auvil L."/>
            <person name="Capitanu B."/>
            <person name="Ma J."/>
            <person name="Lewin H.A."/>
            <person name="Qian X."/>
            <person name="Lang Y."/>
            <person name="Zhou R."/>
            <person name="Wang L."/>
            <person name="Wang K."/>
            <person name="Xia J."/>
            <person name="Liao S."/>
            <person name="Pan S."/>
            <person name="Lu X."/>
            <person name="Hou H."/>
            <person name="Wang Y."/>
            <person name="Zang X."/>
            <person name="Yin Y."/>
            <person name="Ma H."/>
            <person name="Zhang J."/>
            <person name="Wang Z."/>
            <person name="Zhang Y."/>
            <person name="Zhang D."/>
            <person name="Yonezawa T."/>
            <person name="Hasegawa M."/>
            <person name="Zhong Y."/>
            <person name="Liu W."/>
            <person name="Zhang Y."/>
            <person name="Huang Z."/>
            <person name="Zhang S."/>
            <person name="Long R."/>
            <person name="Yang H."/>
            <person name="Wang J."/>
            <person name="Lenstra J.A."/>
            <person name="Cooper D.N."/>
            <person name="Wu Y."/>
            <person name="Wang J."/>
            <person name="Shi P."/>
            <person name="Wang J."/>
            <person name="Liu J."/>
        </authorList>
    </citation>
    <scope>NUCLEOTIDE SEQUENCE [LARGE SCALE GENOMIC DNA]</scope>
    <source>
        <strain evidence="12">yakQH1</strain>
    </source>
</reference>
<dbReference type="GO" id="GO:0061844">
    <property type="term" value="P:antimicrobial humoral immune response mediated by antimicrobial peptide"/>
    <property type="evidence" value="ECO:0007669"/>
    <property type="project" value="TreeGrafter"/>
</dbReference>
<dbReference type="FunFam" id="2.40.50.40:FF:000002">
    <property type="entry name" value="C-C motif chemokine"/>
    <property type="match status" value="1"/>
</dbReference>
<evidence type="ECO:0000313" key="12">
    <source>
        <dbReference type="Proteomes" id="UP000011080"/>
    </source>
</evidence>
<dbReference type="InterPro" id="IPR036048">
    <property type="entry name" value="Interleukin_8-like_sf"/>
</dbReference>
<accession>L8IAP1</accession>
<evidence type="ECO:0000256" key="9">
    <source>
        <dbReference type="RuleBase" id="RU361150"/>
    </source>
</evidence>
<keyword evidence="5 9" id="KW-0964">Secreted</keyword>
<dbReference type="InterPro" id="IPR000827">
    <property type="entry name" value="Chemokine_CC_CS"/>
</dbReference>
<evidence type="ECO:0000256" key="8">
    <source>
        <dbReference type="ARBA" id="ARBA00023198"/>
    </source>
</evidence>
<feature type="signal peptide" evidence="9">
    <location>
        <begin position="1"/>
        <end position="32"/>
    </location>
</feature>
<organism evidence="11 12">
    <name type="scientific">Bos mutus</name>
    <name type="common">wild yak</name>
    <dbReference type="NCBI Taxonomy" id="72004"/>
    <lineage>
        <taxon>Eukaryota</taxon>
        <taxon>Metazoa</taxon>
        <taxon>Chordata</taxon>
        <taxon>Craniata</taxon>
        <taxon>Vertebrata</taxon>
        <taxon>Euteleostomi</taxon>
        <taxon>Mammalia</taxon>
        <taxon>Eutheria</taxon>
        <taxon>Laurasiatheria</taxon>
        <taxon>Artiodactyla</taxon>
        <taxon>Ruminantia</taxon>
        <taxon>Pecora</taxon>
        <taxon>Bovidae</taxon>
        <taxon>Bovinae</taxon>
        <taxon>Bos</taxon>
    </lineage>
</organism>
<dbReference type="AlphaFoldDB" id="L8IAP1"/>
<dbReference type="SMART" id="SM00199">
    <property type="entry name" value="SCY"/>
    <property type="match status" value="1"/>
</dbReference>
<evidence type="ECO:0000259" key="10">
    <source>
        <dbReference type="SMART" id="SM00199"/>
    </source>
</evidence>
<name>L8IAP1_9CETA</name>
<keyword evidence="8" id="KW-0395">Inflammatory response</keyword>
<evidence type="ECO:0000313" key="11">
    <source>
        <dbReference type="EMBL" id="ELR53575.1"/>
    </source>
</evidence>
<evidence type="ECO:0000256" key="1">
    <source>
        <dbReference type="ARBA" id="ARBA00004613"/>
    </source>
</evidence>
<dbReference type="SUPFAM" id="SSF54117">
    <property type="entry name" value="Interleukin 8-like chemokines"/>
    <property type="match status" value="1"/>
</dbReference>
<feature type="non-terminal residue" evidence="11">
    <location>
        <position position="106"/>
    </location>
</feature>
<gene>
    <name evidence="11" type="ORF">M91_13631</name>
</gene>
<dbReference type="Proteomes" id="UP000011080">
    <property type="component" value="Unassembled WGS sequence"/>
</dbReference>
<comment type="subcellular location">
    <subcellularLocation>
        <location evidence="1 9">Secreted</location>
    </subcellularLocation>
</comment>
<evidence type="ECO:0000256" key="3">
    <source>
        <dbReference type="ARBA" id="ARBA00022500"/>
    </source>
</evidence>
<dbReference type="GO" id="GO:0070098">
    <property type="term" value="P:chemokine-mediated signaling pathway"/>
    <property type="evidence" value="ECO:0007669"/>
    <property type="project" value="TreeGrafter"/>
</dbReference>
<dbReference type="GO" id="GO:0048245">
    <property type="term" value="P:eosinophil chemotaxis"/>
    <property type="evidence" value="ECO:0007669"/>
    <property type="project" value="TreeGrafter"/>
</dbReference>
<evidence type="ECO:0000256" key="5">
    <source>
        <dbReference type="ARBA" id="ARBA00022525"/>
    </source>
</evidence>
<evidence type="ECO:0000256" key="4">
    <source>
        <dbReference type="ARBA" id="ARBA00022514"/>
    </source>
</evidence>
<dbReference type="GO" id="GO:0008009">
    <property type="term" value="F:chemokine activity"/>
    <property type="evidence" value="ECO:0007669"/>
    <property type="project" value="InterPro"/>
</dbReference>
<dbReference type="PANTHER" id="PTHR12015">
    <property type="entry name" value="SMALL INDUCIBLE CYTOKINE A"/>
    <property type="match status" value="1"/>
</dbReference>
<protein>
    <recommendedName>
        <fullName evidence="9">C-C motif chemokine</fullName>
    </recommendedName>
</protein>
<dbReference type="Gene3D" id="2.40.50.40">
    <property type="match status" value="1"/>
</dbReference>
<dbReference type="InterPro" id="IPR001811">
    <property type="entry name" value="Chemokine_IL8-like_dom"/>
</dbReference>
<dbReference type="GO" id="GO:0006954">
    <property type="term" value="P:inflammatory response"/>
    <property type="evidence" value="ECO:0007669"/>
    <property type="project" value="UniProtKB-KW"/>
</dbReference>
<keyword evidence="4 9" id="KW-0202">Cytokine</keyword>
<dbReference type="GO" id="GO:0048020">
    <property type="term" value="F:CCR chemokine receptor binding"/>
    <property type="evidence" value="ECO:0007669"/>
    <property type="project" value="TreeGrafter"/>
</dbReference>
<evidence type="ECO:0000256" key="7">
    <source>
        <dbReference type="ARBA" id="ARBA00023157"/>
    </source>
</evidence>
<dbReference type="STRING" id="72004.ENSBMUP00000017871"/>
<evidence type="ECO:0000256" key="6">
    <source>
        <dbReference type="ARBA" id="ARBA00022729"/>
    </source>
</evidence>
<feature type="chain" id="PRO_5005139294" description="C-C motif chemokine" evidence="9">
    <location>
        <begin position="33"/>
        <end position="106"/>
    </location>
</feature>
<dbReference type="GO" id="GO:0005615">
    <property type="term" value="C:extracellular space"/>
    <property type="evidence" value="ECO:0007669"/>
    <property type="project" value="UniProtKB-KW"/>
</dbReference>
<dbReference type="Pfam" id="PF00048">
    <property type="entry name" value="IL8"/>
    <property type="match status" value="1"/>
</dbReference>
<keyword evidence="7" id="KW-1015">Disulfide bond</keyword>